<dbReference type="Pfam" id="PF13676">
    <property type="entry name" value="TIR_2"/>
    <property type="match status" value="1"/>
</dbReference>
<evidence type="ECO:0000313" key="2">
    <source>
        <dbReference type="EMBL" id="MBB6174873.1"/>
    </source>
</evidence>
<dbReference type="EMBL" id="JACHDS010000001">
    <property type="protein sequence ID" value="MBB6174873.1"/>
    <property type="molecule type" value="Genomic_DNA"/>
</dbReference>
<dbReference type="InterPro" id="IPR035897">
    <property type="entry name" value="Toll_tir_struct_dom_sf"/>
</dbReference>
<dbReference type="RefSeq" id="WP_184079180.1">
    <property type="nucleotide sequence ID" value="NZ_JACHDS010000001.1"/>
</dbReference>
<sequence length="519" mass="56074">MASAGWDVFFSYPRADYPLAAPLIAALNARGLRTFVDRSHVRDFTSISGALADNLARSTLLVAFYSERYLFRRSCNYELTAAFVAGQREGDPCRRIAVVNPHASFDHIHPTELRDRRSLALYEYNDRLAELAGIIEDRVRRVGGVIGTPPDAARTPWYPPPPPVGSVGVQPYRGELWAAHSALRPGAAAYHTGSWEGGTARVCALDQPTATAFAQDYALQFSAAYPGGVFWFSLAERPGEHAPDTFARRLATMGDLVGVGGGPPEETARRLAGIAEHVERADGPSLWVLDGLRGPHDREAPWMLRNPQARGSTLITGQVTRYDGPGTLVDITEPDGEVARAVLLQGGPPLVAGRPGQEVFADRIVRHVGGHPAALAAAQRLLNAADPPDLAYENVHRQLGDPQVDALDFDARYSRLTARLANEVSALGDGARAAVVWASLGTTWAVSAETVARALSLLDGAGKRGPMGVLAVLGEQPYARLESGRLRVHPLLARAVRYRIADSELMKELSGVWEEASRR</sequence>
<organism evidence="2 3">
    <name type="scientific">Nocardiopsis mwathae</name>
    <dbReference type="NCBI Taxonomy" id="1472723"/>
    <lineage>
        <taxon>Bacteria</taxon>
        <taxon>Bacillati</taxon>
        <taxon>Actinomycetota</taxon>
        <taxon>Actinomycetes</taxon>
        <taxon>Streptosporangiales</taxon>
        <taxon>Nocardiopsidaceae</taxon>
        <taxon>Nocardiopsis</taxon>
    </lineage>
</organism>
<dbReference type="GO" id="GO:0007165">
    <property type="term" value="P:signal transduction"/>
    <property type="evidence" value="ECO:0007669"/>
    <property type="project" value="InterPro"/>
</dbReference>
<evidence type="ECO:0000259" key="1">
    <source>
        <dbReference type="PROSITE" id="PS50104"/>
    </source>
</evidence>
<name>A0A7X0D7V5_9ACTN</name>
<dbReference type="Proteomes" id="UP000546642">
    <property type="component" value="Unassembled WGS sequence"/>
</dbReference>
<gene>
    <name evidence="2" type="ORF">HNR23_004933</name>
</gene>
<keyword evidence="3" id="KW-1185">Reference proteome</keyword>
<dbReference type="SUPFAM" id="SSF52200">
    <property type="entry name" value="Toll/Interleukin receptor TIR domain"/>
    <property type="match status" value="1"/>
</dbReference>
<protein>
    <recommendedName>
        <fullName evidence="1">TIR domain-containing protein</fullName>
    </recommendedName>
</protein>
<dbReference type="AlphaFoldDB" id="A0A7X0D7V5"/>
<dbReference type="Gene3D" id="3.40.50.10140">
    <property type="entry name" value="Toll/interleukin-1 receptor homology (TIR) domain"/>
    <property type="match status" value="1"/>
</dbReference>
<comment type="caution">
    <text evidence="2">The sequence shown here is derived from an EMBL/GenBank/DDBJ whole genome shotgun (WGS) entry which is preliminary data.</text>
</comment>
<dbReference type="InterPro" id="IPR000157">
    <property type="entry name" value="TIR_dom"/>
</dbReference>
<reference evidence="2 3" key="1">
    <citation type="submission" date="2020-08" db="EMBL/GenBank/DDBJ databases">
        <title>Sequencing the genomes of 1000 actinobacteria strains.</title>
        <authorList>
            <person name="Klenk H.-P."/>
        </authorList>
    </citation>
    <scope>NUCLEOTIDE SEQUENCE [LARGE SCALE GENOMIC DNA]</scope>
    <source>
        <strain evidence="2 3">DSM 46659</strain>
    </source>
</reference>
<dbReference type="PROSITE" id="PS50104">
    <property type="entry name" value="TIR"/>
    <property type="match status" value="1"/>
</dbReference>
<evidence type="ECO:0000313" key="3">
    <source>
        <dbReference type="Proteomes" id="UP000546642"/>
    </source>
</evidence>
<feature type="domain" description="TIR" evidence="1">
    <location>
        <begin position="4"/>
        <end position="146"/>
    </location>
</feature>
<proteinExistence type="predicted"/>
<accession>A0A7X0D7V5</accession>